<evidence type="ECO:0000256" key="10">
    <source>
        <dbReference type="SAM" id="Phobius"/>
    </source>
</evidence>
<dbReference type="RefSeq" id="XP_008084295.1">
    <property type="nucleotide sequence ID" value="XM_008086104.1"/>
</dbReference>
<evidence type="ECO:0000256" key="1">
    <source>
        <dbReference type="ARBA" id="ARBA00004651"/>
    </source>
</evidence>
<dbReference type="InterPro" id="IPR004835">
    <property type="entry name" value="Chitin_synth"/>
</dbReference>
<dbReference type="KEGG" id="glz:GLAREA_09507"/>
<dbReference type="EMBL" id="KE145368">
    <property type="protein sequence ID" value="EPE28387.1"/>
    <property type="molecule type" value="Genomic_DNA"/>
</dbReference>
<dbReference type="GO" id="GO:0006031">
    <property type="term" value="P:chitin biosynthetic process"/>
    <property type="evidence" value="ECO:0007669"/>
    <property type="project" value="EnsemblFungi"/>
</dbReference>
<dbReference type="GO" id="GO:1902404">
    <property type="term" value="P:mitotic actomyosin contractile ring contraction"/>
    <property type="evidence" value="ECO:0007669"/>
    <property type="project" value="EnsemblFungi"/>
</dbReference>
<feature type="transmembrane region" description="Helical" evidence="10">
    <location>
        <begin position="894"/>
        <end position="916"/>
    </location>
</feature>
<gene>
    <name evidence="12" type="ORF">GLAREA_09507</name>
</gene>
<evidence type="ECO:0000256" key="8">
    <source>
        <dbReference type="ARBA" id="ARBA00023136"/>
    </source>
</evidence>
<evidence type="ECO:0000256" key="5">
    <source>
        <dbReference type="ARBA" id="ARBA00022679"/>
    </source>
</evidence>
<dbReference type="GeneID" id="19468555"/>
<evidence type="ECO:0000256" key="7">
    <source>
        <dbReference type="ARBA" id="ARBA00022989"/>
    </source>
</evidence>
<feature type="transmembrane region" description="Helical" evidence="10">
    <location>
        <begin position="936"/>
        <end position="955"/>
    </location>
</feature>
<keyword evidence="8 10" id="KW-0472">Membrane</keyword>
<feature type="domain" description="Chitin synthase N-terminal" evidence="11">
    <location>
        <begin position="403"/>
        <end position="469"/>
    </location>
</feature>
<dbReference type="Proteomes" id="UP000016922">
    <property type="component" value="Unassembled WGS sequence"/>
</dbReference>
<sequence>MDRPNTPSMPPMYSEAPSYGDLNERTPTGQPSDASQIRLLTGQEDTRPYVLGDSVVSVSMNQIIGSTGLDGVVPEPLKVRKSLCIRGREDIRAGKLREMAPSEAMRVEAESMKQKVQPSRHETSQYLRNLLGPRNPSHSTPEPWNSLKAEEEGRASRNLQKKQRAVDLPVIPSGPSRRLSLKNPVKSPLSRLETQLNVQASSHVNSNSTYTARRSYQPSVSSSHSRAPSIIDTAPPLNPSESTYAPYSSNGRISPTRSWSPSRSSSEFITRPPPNVQFEPPDIDGSPRPGTPSSRYGGSPRRPLPPAPLFSGPGAPARNSTFADDATISIPLENDIADGDDDVFGPSSPLKSRPGATTRESYLSSDTLTDEIDIHDDEDYEHYGPAPDGKQERRGARQAQMAKKEVRLINGELILECKIPTILYSFLPRRDEIEFTHMRYTAVTCDPDDFVGKGYKLRQNIGATARETELFICITMYNENEIDFTRTMHAVMKNVSHFCSRSKSRTWGERGWEKIVVCIVSDGRQKVHPRTLDALAAMGVYQDGIAKNLVNGKEVQAHVYEYTTQVSLDSDLKFKGAEKGIVPCQMIFCLKEKNAKKLNSHRWFFNAFGRALTPNICILLDVGTKPGGNSLYHLWKAFDTDSNVAGACGEIKAMKGKFGAHLLNPLVASQNFEYKMSNILDKPLESVFGYITVLPGALSAYRYHALQNDHTGHGPLSQYFKGETLHGQNADVFTANMYLAEDRILCWELVAKRDEKWVLKYVKSCYGETDVPDTVPEFVSQRRRWLNGAFFAAVYSLVHFRQVWKTDHTIGRKILLHIEFVYQFISLLFTFFSLANFYLTFYFVAGSLSDPKVDPFGHHIGLYLFSILRYTCVLLICTQFILSMGNRPQGAKRLYFTSMVLYGVIMAYNTFAAVYIVIRQLKGSDLHVGKNAFTNLIVSTASTVGLYFLMSFLYLDPWHMLTSSAQYFMLLPSYICTLQVYAFCNTHDISWGTKGDNVINIDLGSANGRGKGATVELEMPSEQLDIDSGYDEALRNLRDRVEVPVPEISESQQQEDYYKSVRTYMVLVWMMSNAILAMTVSEAYSGTDVGDNIYLSFILWSVACLALFRAIGSGTFGMINAVEAIVEGRVRMRMKVPKWAGGIGEKFAGWRSGVSSLGSVKS</sequence>
<proteinExistence type="predicted"/>
<evidence type="ECO:0000313" key="13">
    <source>
        <dbReference type="Proteomes" id="UP000016922"/>
    </source>
</evidence>
<evidence type="ECO:0000256" key="4">
    <source>
        <dbReference type="ARBA" id="ARBA00022676"/>
    </source>
</evidence>
<dbReference type="OrthoDB" id="26569at2759"/>
<keyword evidence="5 12" id="KW-0808">Transferase</keyword>
<keyword evidence="6 10" id="KW-0812">Transmembrane</keyword>
<feature type="compositionally biased region" description="Acidic residues" evidence="9">
    <location>
        <begin position="368"/>
        <end position="380"/>
    </location>
</feature>
<dbReference type="GO" id="GO:0030428">
    <property type="term" value="C:cell septum"/>
    <property type="evidence" value="ECO:0007669"/>
    <property type="project" value="TreeGrafter"/>
</dbReference>
<dbReference type="HOGENOM" id="CLU_004760_1_1_1"/>
<dbReference type="OMA" id="TTMRETE"/>
<feature type="compositionally biased region" description="Polar residues" evidence="9">
    <location>
        <begin position="239"/>
        <end position="253"/>
    </location>
</feature>
<evidence type="ECO:0000256" key="9">
    <source>
        <dbReference type="SAM" id="MobiDB-lite"/>
    </source>
</evidence>
<dbReference type="EC" id="2.4.1.16" evidence="2"/>
<comment type="subcellular location">
    <subcellularLocation>
        <location evidence="1">Cell membrane</location>
        <topology evidence="1">Multi-pass membrane protein</topology>
    </subcellularLocation>
</comment>
<dbReference type="STRING" id="1116229.S3CPJ3"/>
<dbReference type="CDD" id="cd04190">
    <property type="entry name" value="Chitin_synth_C"/>
    <property type="match status" value="1"/>
</dbReference>
<dbReference type="GO" id="GO:0005935">
    <property type="term" value="C:cellular bud neck"/>
    <property type="evidence" value="ECO:0007669"/>
    <property type="project" value="EnsemblFungi"/>
</dbReference>
<name>S3CPJ3_GLAL2</name>
<dbReference type="AlphaFoldDB" id="S3CPJ3"/>
<accession>S3CPJ3</accession>
<evidence type="ECO:0000256" key="2">
    <source>
        <dbReference type="ARBA" id="ARBA00012543"/>
    </source>
</evidence>
<feature type="compositionally biased region" description="Polar residues" evidence="9">
    <location>
        <begin position="192"/>
        <end position="218"/>
    </location>
</feature>
<reference evidence="12 13" key="1">
    <citation type="journal article" date="2013" name="BMC Genomics">
        <title>Genomics-driven discovery of the pneumocandin biosynthetic gene cluster in the fungus Glarea lozoyensis.</title>
        <authorList>
            <person name="Chen L."/>
            <person name="Yue Q."/>
            <person name="Zhang X."/>
            <person name="Xiang M."/>
            <person name="Wang C."/>
            <person name="Li S."/>
            <person name="Che Y."/>
            <person name="Ortiz-Lopez F.J."/>
            <person name="Bills G.F."/>
            <person name="Liu X."/>
            <person name="An Z."/>
        </authorList>
    </citation>
    <scope>NUCLEOTIDE SEQUENCE [LARGE SCALE GENOMIC DNA]</scope>
    <source>
        <strain evidence="13">ATCC 20868 / MF5171</strain>
    </source>
</reference>
<feature type="transmembrane region" description="Helical" evidence="10">
    <location>
        <begin position="860"/>
        <end position="882"/>
    </location>
</feature>
<dbReference type="InterPro" id="IPR013616">
    <property type="entry name" value="Chitin_synth_N"/>
</dbReference>
<keyword evidence="4" id="KW-0328">Glycosyltransferase</keyword>
<dbReference type="Pfam" id="PF08407">
    <property type="entry name" value="Chitin_synth_1N"/>
    <property type="match status" value="1"/>
</dbReference>
<evidence type="ECO:0000256" key="6">
    <source>
        <dbReference type="ARBA" id="ARBA00022692"/>
    </source>
</evidence>
<feature type="region of interest" description="Disordered" evidence="9">
    <location>
        <begin position="129"/>
        <end position="321"/>
    </location>
</feature>
<dbReference type="PANTHER" id="PTHR22914:SF38">
    <property type="entry name" value="CHITIN SYNTHASE 2"/>
    <property type="match status" value="1"/>
</dbReference>
<feature type="region of interest" description="Disordered" evidence="9">
    <location>
        <begin position="333"/>
        <end position="398"/>
    </location>
</feature>
<protein>
    <recommendedName>
        <fullName evidence="2">chitin synthase</fullName>
        <ecNumber evidence="2">2.4.1.16</ecNumber>
    </recommendedName>
</protein>
<feature type="transmembrane region" description="Helical" evidence="10">
    <location>
        <begin position="785"/>
        <end position="804"/>
    </location>
</feature>
<keyword evidence="3" id="KW-1003">Cell membrane</keyword>
<feature type="compositionally biased region" description="Low complexity" evidence="9">
    <location>
        <begin position="254"/>
        <end position="266"/>
    </location>
</feature>
<dbReference type="Pfam" id="PF01644">
    <property type="entry name" value="Chitin_synth_1"/>
    <property type="match status" value="1"/>
</dbReference>
<feature type="compositionally biased region" description="Low complexity" evidence="9">
    <location>
        <begin position="219"/>
        <end position="229"/>
    </location>
</feature>
<dbReference type="eggNOG" id="KOG2571">
    <property type="taxonomic scope" value="Eukaryota"/>
</dbReference>
<dbReference type="PANTHER" id="PTHR22914">
    <property type="entry name" value="CHITIN SYNTHASE"/>
    <property type="match status" value="1"/>
</dbReference>
<evidence type="ECO:0000259" key="11">
    <source>
        <dbReference type="Pfam" id="PF08407"/>
    </source>
</evidence>
<organism evidence="12 13">
    <name type="scientific">Glarea lozoyensis (strain ATCC 20868 / MF5171)</name>
    <dbReference type="NCBI Taxonomy" id="1116229"/>
    <lineage>
        <taxon>Eukaryota</taxon>
        <taxon>Fungi</taxon>
        <taxon>Dikarya</taxon>
        <taxon>Ascomycota</taxon>
        <taxon>Pezizomycotina</taxon>
        <taxon>Leotiomycetes</taxon>
        <taxon>Helotiales</taxon>
        <taxon>Helotiaceae</taxon>
        <taxon>Glarea</taxon>
    </lineage>
</organism>
<dbReference type="GO" id="GO:0004100">
    <property type="term" value="F:chitin synthase activity"/>
    <property type="evidence" value="ECO:0007669"/>
    <property type="project" value="UniProtKB-EC"/>
</dbReference>
<keyword evidence="13" id="KW-1185">Reference proteome</keyword>
<evidence type="ECO:0000256" key="3">
    <source>
        <dbReference type="ARBA" id="ARBA00022475"/>
    </source>
</evidence>
<feature type="transmembrane region" description="Helical" evidence="10">
    <location>
        <begin position="1061"/>
        <end position="1081"/>
    </location>
</feature>
<evidence type="ECO:0000313" key="12">
    <source>
        <dbReference type="EMBL" id="EPE28387.1"/>
    </source>
</evidence>
<feature type="region of interest" description="Disordered" evidence="9">
    <location>
        <begin position="1"/>
        <end position="33"/>
    </location>
</feature>
<feature type="compositionally biased region" description="Polar residues" evidence="9">
    <location>
        <begin position="358"/>
        <end position="367"/>
    </location>
</feature>
<feature type="transmembrane region" description="Helical" evidence="10">
    <location>
        <begin position="1093"/>
        <end position="1111"/>
    </location>
</feature>
<keyword evidence="7 10" id="KW-1133">Transmembrane helix</keyword>
<dbReference type="GO" id="GO:0005886">
    <property type="term" value="C:plasma membrane"/>
    <property type="evidence" value="ECO:0007669"/>
    <property type="project" value="UniProtKB-SubCell"/>
</dbReference>
<feature type="transmembrane region" description="Helical" evidence="10">
    <location>
        <begin position="824"/>
        <end position="845"/>
    </location>
</feature>